<accession>A0ABD0LUR2</accession>
<protein>
    <recommendedName>
        <fullName evidence="2">EF-hand domain-containing protein</fullName>
    </recommendedName>
</protein>
<dbReference type="InterPro" id="IPR001611">
    <property type="entry name" value="Leu-rich_rpt"/>
</dbReference>
<dbReference type="InterPro" id="IPR002048">
    <property type="entry name" value="EF_hand_dom"/>
</dbReference>
<dbReference type="PANTHER" id="PTHR24114:SF2">
    <property type="entry name" value="F-BOX DOMAIN-CONTAINING PROTEIN-RELATED"/>
    <property type="match status" value="1"/>
</dbReference>
<dbReference type="SMART" id="SM00368">
    <property type="entry name" value="LRR_RI"/>
    <property type="match status" value="8"/>
</dbReference>
<feature type="region of interest" description="Disordered" evidence="1">
    <location>
        <begin position="572"/>
        <end position="618"/>
    </location>
</feature>
<evidence type="ECO:0000313" key="4">
    <source>
        <dbReference type="Proteomes" id="UP001519460"/>
    </source>
</evidence>
<dbReference type="EMBL" id="JACVVK020000021">
    <property type="protein sequence ID" value="KAK7503261.1"/>
    <property type="molecule type" value="Genomic_DNA"/>
</dbReference>
<organism evidence="3 4">
    <name type="scientific">Batillaria attramentaria</name>
    <dbReference type="NCBI Taxonomy" id="370345"/>
    <lineage>
        <taxon>Eukaryota</taxon>
        <taxon>Metazoa</taxon>
        <taxon>Spiralia</taxon>
        <taxon>Lophotrochozoa</taxon>
        <taxon>Mollusca</taxon>
        <taxon>Gastropoda</taxon>
        <taxon>Caenogastropoda</taxon>
        <taxon>Sorbeoconcha</taxon>
        <taxon>Cerithioidea</taxon>
        <taxon>Batillariidae</taxon>
        <taxon>Batillaria</taxon>
    </lineage>
</organism>
<feature type="region of interest" description="Disordered" evidence="1">
    <location>
        <begin position="518"/>
        <end position="542"/>
    </location>
</feature>
<dbReference type="SUPFAM" id="SSF47473">
    <property type="entry name" value="EF-hand"/>
    <property type="match status" value="1"/>
</dbReference>
<feature type="compositionally biased region" description="Polar residues" evidence="1">
    <location>
        <begin position="519"/>
        <end position="529"/>
    </location>
</feature>
<feature type="region of interest" description="Disordered" evidence="1">
    <location>
        <begin position="1"/>
        <end position="32"/>
    </location>
</feature>
<reference evidence="3 4" key="1">
    <citation type="journal article" date="2023" name="Sci. Data">
        <title>Genome assembly of the Korean intertidal mud-creeper Batillaria attramentaria.</title>
        <authorList>
            <person name="Patra A.K."/>
            <person name="Ho P.T."/>
            <person name="Jun S."/>
            <person name="Lee S.J."/>
            <person name="Kim Y."/>
            <person name="Won Y.J."/>
        </authorList>
    </citation>
    <scope>NUCLEOTIDE SEQUENCE [LARGE SCALE GENOMIC DNA]</scope>
    <source>
        <strain evidence="3">Wonlab-2016</strain>
    </source>
</reference>
<dbReference type="PANTHER" id="PTHR24114">
    <property type="entry name" value="LEUCINE RICH REPEAT FAMILY PROTEIN"/>
    <property type="match status" value="1"/>
</dbReference>
<evidence type="ECO:0000313" key="3">
    <source>
        <dbReference type="EMBL" id="KAK7503261.1"/>
    </source>
</evidence>
<name>A0ABD0LUR2_9CAEN</name>
<gene>
    <name evidence="3" type="ORF">BaRGS_00005526</name>
</gene>
<proteinExistence type="predicted"/>
<feature type="non-terminal residue" evidence="3">
    <location>
        <position position="1"/>
    </location>
</feature>
<dbReference type="Proteomes" id="UP001519460">
    <property type="component" value="Unassembled WGS sequence"/>
</dbReference>
<evidence type="ECO:0000256" key="1">
    <source>
        <dbReference type="SAM" id="MobiDB-lite"/>
    </source>
</evidence>
<dbReference type="InterPro" id="IPR032675">
    <property type="entry name" value="LRR_dom_sf"/>
</dbReference>
<feature type="compositionally biased region" description="Basic residues" evidence="1">
    <location>
        <begin position="581"/>
        <end position="597"/>
    </location>
</feature>
<evidence type="ECO:0000259" key="2">
    <source>
        <dbReference type="PROSITE" id="PS50222"/>
    </source>
</evidence>
<keyword evidence="4" id="KW-1185">Reference proteome</keyword>
<sequence length="618" mass="69145">PYGEEETVEAQEVKTADDNSSSSGSDSEDYDTDLDCETTVAELFSGKPESLYDSFEDEPTLDVVRLEEYKNACKKLQAVPQSVILRNLGDRVLDLRHRNVGSRQLQPLFVALKENMRVQKLLLEEVGLDSHGAQSLANGLAENVTVSYLSLSGNPLGAEGLVHVVCLLRSNKIIQSLDLSDTQLGGEAVPLLSHLIKENSSLRFLDLSRNKLEDSGLRALAAAIGENTGLEFLRLAWNRIRLNGAAAIGQCLTVNGRLRVLDVSWNGLGYQGAVGFADGLKDNDVLQELDLSHNTIHWDAAQVLAKGLAKNSTLKILRMGGNPISTTGAMDLMEAASTRGSGVPVILETEVLAASLGQSRGFRLIHGGVVFIHDVFGRRYERNKKPMERLLDHIRERMIRPLEMLREFDKSNKGHISQKEFMERLKRAKVPLHPFEVKALTDSVSELHFDGTTQINYVKLMESIERYILLDRIRKWRERMHQRHMREYHTRILKDGKPMYPGTFPVAMETPTSLRDLYTSPSSGSLSTARHSKMSAGPFVTRGSSQSLLTSLEKTIERPKLPVLKTKSMFNMSAPLDEIGRRKKRPPKPERRRKKQDSRRCSADLPRETTTLIGKMKS</sequence>
<dbReference type="InterPro" id="IPR052394">
    <property type="entry name" value="LRR-containing"/>
</dbReference>
<dbReference type="PROSITE" id="PS51450">
    <property type="entry name" value="LRR"/>
    <property type="match status" value="1"/>
</dbReference>
<dbReference type="AlphaFoldDB" id="A0ABD0LUR2"/>
<dbReference type="PROSITE" id="PS50222">
    <property type="entry name" value="EF_HAND_2"/>
    <property type="match status" value="1"/>
</dbReference>
<dbReference type="SUPFAM" id="SSF52047">
    <property type="entry name" value="RNI-like"/>
    <property type="match status" value="1"/>
</dbReference>
<dbReference type="Gene3D" id="1.10.238.10">
    <property type="entry name" value="EF-hand"/>
    <property type="match status" value="1"/>
</dbReference>
<dbReference type="Gene3D" id="3.80.10.10">
    <property type="entry name" value="Ribonuclease Inhibitor"/>
    <property type="match status" value="1"/>
</dbReference>
<dbReference type="Pfam" id="PF13516">
    <property type="entry name" value="LRR_6"/>
    <property type="match status" value="5"/>
</dbReference>
<feature type="domain" description="EF-hand" evidence="2">
    <location>
        <begin position="396"/>
        <end position="431"/>
    </location>
</feature>
<dbReference type="InterPro" id="IPR011992">
    <property type="entry name" value="EF-hand-dom_pair"/>
</dbReference>
<feature type="compositionally biased region" description="Basic and acidic residues" evidence="1">
    <location>
        <begin position="598"/>
        <end position="607"/>
    </location>
</feature>
<comment type="caution">
    <text evidence="3">The sequence shown here is derived from an EMBL/GenBank/DDBJ whole genome shotgun (WGS) entry which is preliminary data.</text>
</comment>